<keyword evidence="1" id="KW-0812">Transmembrane</keyword>
<evidence type="ECO:0000313" key="4">
    <source>
        <dbReference type="Proteomes" id="UP000275331"/>
    </source>
</evidence>
<evidence type="ECO:0000313" key="3">
    <source>
        <dbReference type="EMBL" id="RSE27822.1"/>
    </source>
</evidence>
<dbReference type="Pfam" id="PF25319">
    <property type="entry name" value="HofO"/>
    <property type="match status" value="1"/>
</dbReference>
<comment type="caution">
    <text evidence="3">The sequence shown here is derived from an EMBL/GenBank/DDBJ whole genome shotgun (WGS) entry which is preliminary data.</text>
</comment>
<feature type="domain" description="DNA utilization protein HofO C-terminal" evidence="2">
    <location>
        <begin position="86"/>
        <end position="156"/>
    </location>
</feature>
<name>A0A427V4Z5_9ENTR</name>
<feature type="transmembrane region" description="Helical" evidence="1">
    <location>
        <begin position="20"/>
        <end position="40"/>
    </location>
</feature>
<dbReference type="AlphaFoldDB" id="A0A427V4Z5"/>
<reference evidence="3 4" key="1">
    <citation type="submission" date="2018-10" db="EMBL/GenBank/DDBJ databases">
        <title>Transmission dynamics of multidrug resistant bacteria on intensive care unit surfaces.</title>
        <authorList>
            <person name="D'Souza A.W."/>
            <person name="Potter R.F."/>
            <person name="Wallace M."/>
            <person name="Shupe A."/>
            <person name="Patel S."/>
            <person name="Sun S."/>
            <person name="Gul D."/>
            <person name="Kwon J.H."/>
            <person name="Andleeb S."/>
            <person name="Burnham C.-A.D."/>
            <person name="Dantas G."/>
        </authorList>
    </citation>
    <scope>NUCLEOTIDE SEQUENCE [LARGE SCALE GENOMIC DNA]</scope>
    <source>
        <strain evidence="3 4">AS_373</strain>
    </source>
</reference>
<keyword evidence="1" id="KW-1133">Transmembrane helix</keyword>
<dbReference type="OrthoDB" id="6564173at2"/>
<gene>
    <name evidence="3" type="ORF">EGT71_05365</name>
</gene>
<evidence type="ECO:0000259" key="2">
    <source>
        <dbReference type="Pfam" id="PF25319"/>
    </source>
</evidence>
<protein>
    <recommendedName>
        <fullName evidence="2">DNA utilization protein HofO C-terminal domain-containing protein</fullName>
    </recommendedName>
</protein>
<proteinExistence type="predicted"/>
<accession>A0A427V4Z5</accession>
<organism evidence="3 4">
    <name type="scientific">Atlantibacter subterraneus</name>
    <dbReference type="NCBI Taxonomy" id="255519"/>
    <lineage>
        <taxon>Bacteria</taxon>
        <taxon>Pseudomonadati</taxon>
        <taxon>Pseudomonadota</taxon>
        <taxon>Gammaproteobacteria</taxon>
        <taxon>Enterobacterales</taxon>
        <taxon>Enterobacteriaceae</taxon>
        <taxon>Atlantibacter</taxon>
    </lineage>
</organism>
<dbReference type="RefSeq" id="WP_125292558.1">
    <property type="nucleotide sequence ID" value="NZ_JAPTZM010000007.1"/>
</dbReference>
<dbReference type="InterPro" id="IPR057522">
    <property type="entry name" value="HofO_C"/>
</dbReference>
<dbReference type="EMBL" id="RHXB01000003">
    <property type="protein sequence ID" value="RSE27822.1"/>
    <property type="molecule type" value="Genomic_DNA"/>
</dbReference>
<dbReference type="Proteomes" id="UP000275331">
    <property type="component" value="Unassembled WGS sequence"/>
</dbReference>
<sequence>MRRLFEQWLTADARLRVATWAAAMLLLMALGWLWVIHPGYQALEQQRLSRAAGVRAIKEEQQISRVLGAQLNATQRNLPALTSESFSAMATGKLPGVTLMKWQPEGESAELELRSQWLPVPGLFNALSRTDARLKRFSVAAGEGGALTVTLLLEAAHEK</sequence>
<evidence type="ECO:0000256" key="1">
    <source>
        <dbReference type="SAM" id="Phobius"/>
    </source>
</evidence>
<keyword evidence="1" id="KW-0472">Membrane</keyword>